<dbReference type="GeneID" id="19317743"/>
<name>A0A061H7D8_9BASI</name>
<feature type="compositionally biased region" description="Polar residues" evidence="1">
    <location>
        <begin position="403"/>
        <end position="440"/>
    </location>
</feature>
<feature type="compositionally biased region" description="Basic and acidic residues" evidence="1">
    <location>
        <begin position="373"/>
        <end position="386"/>
    </location>
</feature>
<sequence length="602" mass="63024">MSGPCNVESGYRPSSVVERPTMPAPSPPSNSAAAVAGSIPSPADFEARARPCHSPTSPSLASPDMPVVAHSPAPQLPQMDPLRAPRSPSGADPGRSRSGLPPASSLPASQLFAALLQRSGSISHTEALPSTSHGSKRKLTEDLGAGFDITSPSDVVLPKDPARRASIIHLATAAAAAVLQSQLVERRFSQQEHLSKRQRTREEQLNLLAEQARLTHLTAARARNDSSEGTDGVDSSTRPSLSSTATGAELDASSSRAAGNAAHPAATTSDVDEAAEPRYGTNGGLSAIRSFSIPSDPQPSPAAHFSATKMAIDPAHQQEWEATINSEGFLDEAKEVANHYSRFYRFEQEWAHRALAIGNAWATDGRKGAAKRPSHDEDRHDTHADEQTPSPTSESGPSLGDVASNSGKDQPYTIQSLRASPRQRSPASTRPTSRAVSPSESAVERRQASGDDVDGDYRGSPMRGPSQGLASVLSNFADLVKARQESCSGLEALAQRVQVLPSAATIVAEALDGKGADGAADDDDDDDDDEDEDEDRYGNASDSDESVASDVRSPRLAASATLADTGAEGAASKATVRDEDEDASPSPASQPAAERMSIASMM</sequence>
<dbReference type="OrthoDB" id="2551712at2759"/>
<feature type="compositionally biased region" description="Low complexity" evidence="1">
    <location>
        <begin position="29"/>
        <end position="38"/>
    </location>
</feature>
<organism evidence="2 3">
    <name type="scientific">Pseudozyma flocculosa PF-1</name>
    <dbReference type="NCBI Taxonomy" id="1277687"/>
    <lineage>
        <taxon>Eukaryota</taxon>
        <taxon>Fungi</taxon>
        <taxon>Dikarya</taxon>
        <taxon>Basidiomycota</taxon>
        <taxon>Ustilaginomycotina</taxon>
        <taxon>Ustilaginomycetes</taxon>
        <taxon>Ustilaginales</taxon>
        <taxon>Ustilaginaceae</taxon>
        <taxon>Pseudozyma</taxon>
    </lineage>
</organism>
<dbReference type="EMBL" id="KE361633">
    <property type="protein sequence ID" value="EPQ28832.1"/>
    <property type="molecule type" value="Genomic_DNA"/>
</dbReference>
<feature type="region of interest" description="Disordered" evidence="1">
    <location>
        <begin position="510"/>
        <end position="602"/>
    </location>
</feature>
<proteinExistence type="predicted"/>
<feature type="region of interest" description="Disordered" evidence="1">
    <location>
        <begin position="1"/>
        <end position="106"/>
    </location>
</feature>
<accession>A0A061H7D8</accession>
<feature type="region of interest" description="Disordered" evidence="1">
    <location>
        <begin position="364"/>
        <end position="469"/>
    </location>
</feature>
<evidence type="ECO:0000256" key="1">
    <source>
        <dbReference type="SAM" id="MobiDB-lite"/>
    </source>
</evidence>
<feature type="region of interest" description="Disordered" evidence="1">
    <location>
        <begin position="218"/>
        <end position="303"/>
    </location>
</feature>
<dbReference type="KEGG" id="pfp:PFL1_03635"/>
<dbReference type="eggNOG" id="ENOG502RDYV">
    <property type="taxonomic scope" value="Eukaryota"/>
</dbReference>
<dbReference type="HOGENOM" id="CLU_453504_0_0_1"/>
<feature type="compositionally biased region" description="Low complexity" evidence="1">
    <location>
        <begin position="257"/>
        <end position="266"/>
    </location>
</feature>
<dbReference type="AlphaFoldDB" id="A0A061H7D8"/>
<dbReference type="RefSeq" id="XP_007879345.1">
    <property type="nucleotide sequence ID" value="XM_007881154.1"/>
</dbReference>
<feature type="compositionally biased region" description="Polar residues" evidence="1">
    <location>
        <begin position="227"/>
        <end position="256"/>
    </location>
</feature>
<feature type="compositionally biased region" description="Low complexity" evidence="1">
    <location>
        <begin position="96"/>
        <end position="106"/>
    </location>
</feature>
<gene>
    <name evidence="2" type="ORF">PFL1_03635</name>
</gene>
<feature type="compositionally biased region" description="Acidic residues" evidence="1">
    <location>
        <begin position="519"/>
        <end position="535"/>
    </location>
</feature>
<evidence type="ECO:0000313" key="3">
    <source>
        <dbReference type="Proteomes" id="UP000053664"/>
    </source>
</evidence>
<feature type="compositionally biased region" description="Low complexity" evidence="1">
    <location>
        <begin position="584"/>
        <end position="593"/>
    </location>
</feature>
<evidence type="ECO:0000313" key="2">
    <source>
        <dbReference type="EMBL" id="EPQ28832.1"/>
    </source>
</evidence>
<dbReference type="Proteomes" id="UP000053664">
    <property type="component" value="Unassembled WGS sequence"/>
</dbReference>
<feature type="compositionally biased region" description="Polar residues" evidence="1">
    <location>
        <begin position="387"/>
        <end position="396"/>
    </location>
</feature>
<reference evidence="2 3" key="1">
    <citation type="journal article" date="2013" name="Plant Cell">
        <title>The transition from a phytopathogenic smut ancestor to an anamorphic biocontrol agent deciphered by comparative whole-genome analysis.</title>
        <authorList>
            <person name="Lefebvre F."/>
            <person name="Joly D.L."/>
            <person name="Labbe C."/>
            <person name="Teichmann B."/>
            <person name="Linning R."/>
            <person name="Belzile F."/>
            <person name="Bakkeren G."/>
            <person name="Belanger R.R."/>
        </authorList>
    </citation>
    <scope>NUCLEOTIDE SEQUENCE [LARGE SCALE GENOMIC DNA]</scope>
    <source>
        <strain evidence="2 3">PF-1</strain>
    </source>
</reference>
<protein>
    <submittedName>
        <fullName evidence="2">Uncharacterized protein</fullName>
    </submittedName>
</protein>